<gene>
    <name evidence="1" type="ORF">SAMN02745136_05278</name>
</gene>
<dbReference type="OrthoDB" id="384098at2"/>
<protein>
    <recommendedName>
        <fullName evidence="3">SynChlorMet cassette protein ScmC</fullName>
    </recommendedName>
</protein>
<organism evidence="1 2">
    <name type="scientific">Anaerocolumna jejuensis DSM 15929</name>
    <dbReference type="NCBI Taxonomy" id="1121322"/>
    <lineage>
        <taxon>Bacteria</taxon>
        <taxon>Bacillati</taxon>
        <taxon>Bacillota</taxon>
        <taxon>Clostridia</taxon>
        <taxon>Lachnospirales</taxon>
        <taxon>Lachnospiraceae</taxon>
        <taxon>Anaerocolumna</taxon>
    </lineage>
</organism>
<dbReference type="InterPro" id="IPR027417">
    <property type="entry name" value="P-loop_NTPase"/>
</dbReference>
<keyword evidence="2" id="KW-1185">Reference proteome</keyword>
<dbReference type="Proteomes" id="UP000184386">
    <property type="component" value="Unassembled WGS sequence"/>
</dbReference>
<dbReference type="Gene3D" id="3.40.50.300">
    <property type="entry name" value="P-loop containing nucleotide triphosphate hydrolases"/>
    <property type="match status" value="1"/>
</dbReference>
<dbReference type="SUPFAM" id="SSF53795">
    <property type="entry name" value="PEP carboxykinase-like"/>
    <property type="match status" value="1"/>
</dbReference>
<dbReference type="EMBL" id="FRAC01000040">
    <property type="protein sequence ID" value="SHL59985.1"/>
    <property type="molecule type" value="Genomic_DNA"/>
</dbReference>
<evidence type="ECO:0008006" key="3">
    <source>
        <dbReference type="Google" id="ProtNLM"/>
    </source>
</evidence>
<proteinExistence type="predicted"/>
<sequence>MKTTLRIADIPITLEADILKGNKKKFKVFETDQKADGMKVEYIREETLELPEETVSFDDTIKWAAGSKEEEASKLYIINRDSREVAYKVSADLNWKEVRVSCGVKEARPLNSFLYSLGEITFRNRILSYDGLVIHGSAIQWEKKGIIFSGPSGMGKSTQSKLWRKYKRAEMINDDRPAIRVIDGVPYVYGTLWNGARGKCTNKSAPLAAIVLLEQEKQNKLERLGKAEAVNKLMPRSFLPFNSPENMDKALKNLENIVTVTPVFYLKCRPDREAVELLYQCLK</sequence>
<accession>A0A1M7BYA5</accession>
<name>A0A1M7BYA5_9FIRM</name>
<dbReference type="STRING" id="1121322.SAMN02745136_05278"/>
<reference evidence="1 2" key="1">
    <citation type="submission" date="2016-11" db="EMBL/GenBank/DDBJ databases">
        <authorList>
            <person name="Jaros S."/>
            <person name="Januszkiewicz K."/>
            <person name="Wedrychowicz H."/>
        </authorList>
    </citation>
    <scope>NUCLEOTIDE SEQUENCE [LARGE SCALE GENOMIC DNA]</scope>
    <source>
        <strain evidence="1 2">DSM 15929</strain>
    </source>
</reference>
<dbReference type="AlphaFoldDB" id="A0A1M7BYA5"/>
<evidence type="ECO:0000313" key="2">
    <source>
        <dbReference type="Proteomes" id="UP000184386"/>
    </source>
</evidence>
<dbReference type="RefSeq" id="WP_073280183.1">
    <property type="nucleotide sequence ID" value="NZ_FRAC01000040.1"/>
</dbReference>
<evidence type="ECO:0000313" key="1">
    <source>
        <dbReference type="EMBL" id="SHL59985.1"/>
    </source>
</evidence>